<feature type="compositionally biased region" description="Polar residues" evidence="1">
    <location>
        <begin position="121"/>
        <end position="136"/>
    </location>
</feature>
<evidence type="ECO:0000256" key="1">
    <source>
        <dbReference type="SAM" id="MobiDB-lite"/>
    </source>
</evidence>
<name>A0A915KUC5_ROMCU</name>
<feature type="compositionally biased region" description="Low complexity" evidence="1">
    <location>
        <begin position="90"/>
        <end position="117"/>
    </location>
</feature>
<keyword evidence="2" id="KW-1185">Reference proteome</keyword>
<sequence>MLKNQTRDSGFDMHIINHIGPLNTYAQWASGHIPNLHNNSLMSIVGTGDTTSIALAASSLSSLANYPNRKDIPLNDHLNFYQRLDYHNQQQSFASQQQQQQRRVSSSPSLPPLLLKRPNSDESGNSSTVSNESNRMQPPKKRYMMANNHNDSKSPVDGHIDLNIEMSSSVICGSLSDDEDETMSPKRIKIDQKLDDGKTRPDDNVLVPETNLRAHSWSYPSEHNCTLVSEYRLSPSARSEDGLLTRQRSSDSLALLQEVKHWPSVHASQHSSESNTYTTSAAADSRRSSSTETIAAFAAAAKAAAAAAAGTAQLGVSPPLSKETSAIQQLQAFRQLAADAAAAQAAAGSVNVTSRLSKGYASPNRQRNSVVEQNFLW</sequence>
<feature type="region of interest" description="Disordered" evidence="1">
    <location>
        <begin position="264"/>
        <end position="285"/>
    </location>
</feature>
<accession>A0A915KUC5</accession>
<protein>
    <submittedName>
        <fullName evidence="3">Uncharacterized protein</fullName>
    </submittedName>
</protein>
<evidence type="ECO:0000313" key="3">
    <source>
        <dbReference type="WBParaSite" id="nRc.2.0.1.t42071-RA"/>
    </source>
</evidence>
<dbReference type="Proteomes" id="UP000887565">
    <property type="component" value="Unplaced"/>
</dbReference>
<feature type="compositionally biased region" description="Polar residues" evidence="1">
    <location>
        <begin position="266"/>
        <end position="275"/>
    </location>
</feature>
<proteinExistence type="predicted"/>
<reference evidence="3" key="1">
    <citation type="submission" date="2022-11" db="UniProtKB">
        <authorList>
            <consortium name="WormBaseParasite"/>
        </authorList>
    </citation>
    <scope>IDENTIFICATION</scope>
</reference>
<evidence type="ECO:0000313" key="2">
    <source>
        <dbReference type="Proteomes" id="UP000887565"/>
    </source>
</evidence>
<dbReference type="WBParaSite" id="nRc.2.0.1.t42071-RA">
    <property type="protein sequence ID" value="nRc.2.0.1.t42071-RA"/>
    <property type="gene ID" value="nRc.2.0.1.g42071"/>
</dbReference>
<dbReference type="AlphaFoldDB" id="A0A915KUC5"/>
<organism evidence="2 3">
    <name type="scientific">Romanomermis culicivorax</name>
    <name type="common">Nematode worm</name>
    <dbReference type="NCBI Taxonomy" id="13658"/>
    <lineage>
        <taxon>Eukaryota</taxon>
        <taxon>Metazoa</taxon>
        <taxon>Ecdysozoa</taxon>
        <taxon>Nematoda</taxon>
        <taxon>Enoplea</taxon>
        <taxon>Dorylaimia</taxon>
        <taxon>Mermithida</taxon>
        <taxon>Mermithoidea</taxon>
        <taxon>Mermithidae</taxon>
        <taxon>Romanomermis</taxon>
    </lineage>
</organism>
<feature type="region of interest" description="Disordered" evidence="1">
    <location>
        <begin position="90"/>
        <end position="157"/>
    </location>
</feature>